<dbReference type="Proteomes" id="UP001201812">
    <property type="component" value="Unassembled WGS sequence"/>
</dbReference>
<dbReference type="InterPro" id="IPR029058">
    <property type="entry name" value="AB_hydrolase_fold"/>
</dbReference>
<reference evidence="1" key="1">
    <citation type="submission" date="2022-01" db="EMBL/GenBank/DDBJ databases">
        <title>Genome Sequence Resource for Two Populations of Ditylenchus destructor, the Migratory Endoparasitic Phytonematode.</title>
        <authorList>
            <person name="Zhang H."/>
            <person name="Lin R."/>
            <person name="Xie B."/>
        </authorList>
    </citation>
    <scope>NUCLEOTIDE SEQUENCE</scope>
    <source>
        <strain evidence="1">BazhouSP</strain>
    </source>
</reference>
<dbReference type="PANTHER" id="PTHR32015:SF5">
    <property type="entry name" value="LIPASE RELATED"/>
    <property type="match status" value="1"/>
</dbReference>
<protein>
    <submittedName>
        <fullName evidence="1">Lipase (Class 2) domain-containing protein</fullName>
    </submittedName>
</protein>
<name>A0AAD4N6F5_9BILA</name>
<accession>A0AAD4N6F5</accession>
<dbReference type="SUPFAM" id="SSF53474">
    <property type="entry name" value="alpha/beta-Hydrolases"/>
    <property type="match status" value="1"/>
</dbReference>
<dbReference type="EMBL" id="JAKKPZ010000009">
    <property type="protein sequence ID" value="KAI1717192.1"/>
    <property type="molecule type" value="Genomic_DNA"/>
</dbReference>
<proteinExistence type="predicted"/>
<evidence type="ECO:0000313" key="2">
    <source>
        <dbReference type="Proteomes" id="UP001201812"/>
    </source>
</evidence>
<dbReference type="InterPro" id="IPR002918">
    <property type="entry name" value="Lipase_EstA/Esterase_EstB"/>
</dbReference>
<gene>
    <name evidence="1" type="ORF">DdX_06925</name>
</gene>
<sequence length="588" mass="65725">MQDLERETESLRDEFHILEYHALPGRFGNEKDEPTTVAELKKLLIKFEKYDNLTAVRMPNNITLGIEAHPTDPDTVHTIPGFKAIAILLPEAPQPIPSRVQTHVSTLVVKLVEKYCADMHEIIPGIPVALLVYSPETGQNMTVESAAVLVSYKKAQRRTSSLHSMAKELFLLGILQLVALKISDAYIESNFKTFLAAFDEKHGKEPHHIKASSIPHKGKTSHGWDFWFEGKDKATTLESDGFSADLTSFGGFESEQSYNEITILPPNQREIPIVMLHGLNHGAEKMSRIRQYFLNQQSESKKQIYHGYDIYGFTYGPEGDFVRQKTEGLHCAYVKQIRTFIRAVLAYTKIPTVNIVAYSMGVLLSRKAILGGKCVDEEFDLGNSLTSKINIFIGVSGPNEGSLQCYIPLATQLMEICNKVNGLHPSSKFIADINGTNIPYEGKHVFSLISLLDTRVWFAFQKRCGGFGNACLIQKMNISDIMDGHVKVFYKSWDLIYSIIRNPVHAKEICDGELKKAEITLGVCPRNSTSPQNATSGEMGTSIWNSLTSFLKEYATGHNTSRIQDSALREALKQSIESGTLIDETEQK</sequence>
<dbReference type="GO" id="GO:0016042">
    <property type="term" value="P:lipid catabolic process"/>
    <property type="evidence" value="ECO:0007669"/>
    <property type="project" value="InterPro"/>
</dbReference>
<dbReference type="AlphaFoldDB" id="A0AAD4N6F5"/>
<dbReference type="GO" id="GO:0016298">
    <property type="term" value="F:lipase activity"/>
    <property type="evidence" value="ECO:0007669"/>
    <property type="project" value="TreeGrafter"/>
</dbReference>
<dbReference type="Gene3D" id="3.40.50.1820">
    <property type="entry name" value="alpha/beta hydrolase"/>
    <property type="match status" value="1"/>
</dbReference>
<evidence type="ECO:0000313" key="1">
    <source>
        <dbReference type="EMBL" id="KAI1717192.1"/>
    </source>
</evidence>
<organism evidence="1 2">
    <name type="scientific">Ditylenchus destructor</name>
    <dbReference type="NCBI Taxonomy" id="166010"/>
    <lineage>
        <taxon>Eukaryota</taxon>
        <taxon>Metazoa</taxon>
        <taxon>Ecdysozoa</taxon>
        <taxon>Nematoda</taxon>
        <taxon>Chromadorea</taxon>
        <taxon>Rhabditida</taxon>
        <taxon>Tylenchina</taxon>
        <taxon>Tylenchomorpha</taxon>
        <taxon>Sphaerularioidea</taxon>
        <taxon>Anguinidae</taxon>
        <taxon>Anguininae</taxon>
        <taxon>Ditylenchus</taxon>
    </lineage>
</organism>
<dbReference type="PANTHER" id="PTHR32015">
    <property type="entry name" value="FASTING INDUCED LIPASE"/>
    <property type="match status" value="1"/>
</dbReference>
<comment type="caution">
    <text evidence="1">The sequence shown here is derived from an EMBL/GenBank/DDBJ whole genome shotgun (WGS) entry which is preliminary data.</text>
</comment>
<dbReference type="Pfam" id="PF01674">
    <property type="entry name" value="Lipase_2"/>
    <property type="match status" value="1"/>
</dbReference>
<keyword evidence="2" id="KW-1185">Reference proteome</keyword>